<dbReference type="Gene3D" id="3.30.70.260">
    <property type="match status" value="1"/>
</dbReference>
<name>A0A1F5JFG9_9BACT</name>
<dbReference type="Proteomes" id="UP000177555">
    <property type="component" value="Unassembled WGS sequence"/>
</dbReference>
<dbReference type="AlphaFoldDB" id="A0A1F5JFG9"/>
<accession>A0A1F5JFG9</accession>
<dbReference type="CDD" id="cd02116">
    <property type="entry name" value="ACT"/>
    <property type="match status" value="1"/>
</dbReference>
<gene>
    <name evidence="2" type="ORF">A2867_00625</name>
</gene>
<dbReference type="EMBL" id="MFCP01000040">
    <property type="protein sequence ID" value="OGE27363.1"/>
    <property type="molecule type" value="Genomic_DNA"/>
</dbReference>
<sequence length="97" mass="10954">MNYADPGNLQQSGYIRANLLHKPGSGAEILRIIADHNLNVEDSIQRKKFGEKIYGSMYIPDIITFAPAAQNNIKQAMEDITNSDRIWGEPFFLPFVD</sequence>
<dbReference type="InterPro" id="IPR002912">
    <property type="entry name" value="ACT_dom"/>
</dbReference>
<evidence type="ECO:0000313" key="3">
    <source>
        <dbReference type="Proteomes" id="UP000177555"/>
    </source>
</evidence>
<evidence type="ECO:0000259" key="1">
    <source>
        <dbReference type="PROSITE" id="PS51671"/>
    </source>
</evidence>
<comment type="caution">
    <text evidence="2">The sequence shown here is derived from an EMBL/GenBank/DDBJ whole genome shotgun (WGS) entry which is preliminary data.</text>
</comment>
<feature type="domain" description="ACT" evidence="1">
    <location>
        <begin position="14"/>
        <end position="91"/>
    </location>
</feature>
<reference evidence="2 3" key="1">
    <citation type="journal article" date="2016" name="Nat. Commun.">
        <title>Thousands of microbial genomes shed light on interconnected biogeochemical processes in an aquifer system.</title>
        <authorList>
            <person name="Anantharaman K."/>
            <person name="Brown C.T."/>
            <person name="Hug L.A."/>
            <person name="Sharon I."/>
            <person name="Castelle C.J."/>
            <person name="Probst A.J."/>
            <person name="Thomas B.C."/>
            <person name="Singh A."/>
            <person name="Wilkins M.J."/>
            <person name="Karaoz U."/>
            <person name="Brodie E.L."/>
            <person name="Williams K.H."/>
            <person name="Hubbard S.S."/>
            <person name="Banfield J.F."/>
        </authorList>
    </citation>
    <scope>NUCLEOTIDE SEQUENCE [LARGE SCALE GENOMIC DNA]</scope>
</reference>
<protein>
    <recommendedName>
        <fullName evidence="1">ACT domain-containing protein</fullName>
    </recommendedName>
</protein>
<evidence type="ECO:0000313" key="2">
    <source>
        <dbReference type="EMBL" id="OGE27363.1"/>
    </source>
</evidence>
<dbReference type="PROSITE" id="PS51671">
    <property type="entry name" value="ACT"/>
    <property type="match status" value="1"/>
</dbReference>
<organism evidence="2 3">
    <name type="scientific">Candidatus Daviesbacteria bacterium RIFCSPHIGHO2_01_FULL_40_11</name>
    <dbReference type="NCBI Taxonomy" id="1797762"/>
    <lineage>
        <taxon>Bacteria</taxon>
        <taxon>Candidatus Daviesiibacteriota</taxon>
    </lineage>
</organism>
<proteinExistence type="predicted"/>